<gene>
    <name evidence="2" type="ORF">J2Z44_003981</name>
</gene>
<dbReference type="PRINTS" id="PR00934">
    <property type="entry name" value="XHISDIPTASE"/>
</dbReference>
<dbReference type="PANTHER" id="PTHR43501:SF1">
    <property type="entry name" value="CYTOSOL NON-SPECIFIC DIPEPTIDASE"/>
    <property type="match status" value="1"/>
</dbReference>
<dbReference type="InterPro" id="IPR001160">
    <property type="entry name" value="Peptidase_M20C"/>
</dbReference>
<name>A0ABS4KA23_9CLOT</name>
<reference evidence="2 3" key="1">
    <citation type="submission" date="2021-03" db="EMBL/GenBank/DDBJ databases">
        <title>Genomic Encyclopedia of Type Strains, Phase IV (KMG-IV): sequencing the most valuable type-strain genomes for metagenomic binning, comparative biology and taxonomic classification.</title>
        <authorList>
            <person name="Goeker M."/>
        </authorList>
    </citation>
    <scope>NUCLEOTIDE SEQUENCE [LARGE SCALE GENOMIC DNA]</scope>
    <source>
        <strain evidence="2 3">DSM 28650</strain>
    </source>
</reference>
<keyword evidence="2" id="KW-0378">Hydrolase</keyword>
<dbReference type="EC" id="3.4.13.-" evidence="2"/>
<dbReference type="Pfam" id="PF07687">
    <property type="entry name" value="M20_dimer"/>
    <property type="match status" value="1"/>
</dbReference>
<dbReference type="InterPro" id="IPR011650">
    <property type="entry name" value="Peptidase_M20_dimer"/>
</dbReference>
<evidence type="ECO:0000259" key="1">
    <source>
        <dbReference type="Pfam" id="PF07687"/>
    </source>
</evidence>
<dbReference type="CDD" id="cd03890">
    <property type="entry name" value="M20_pepD"/>
    <property type="match status" value="1"/>
</dbReference>
<keyword evidence="3" id="KW-1185">Reference proteome</keyword>
<dbReference type="Proteomes" id="UP001519308">
    <property type="component" value="Unassembled WGS sequence"/>
</dbReference>
<evidence type="ECO:0000313" key="3">
    <source>
        <dbReference type="Proteomes" id="UP001519308"/>
    </source>
</evidence>
<dbReference type="InterPro" id="IPR002933">
    <property type="entry name" value="Peptidase_M20"/>
</dbReference>
<evidence type="ECO:0000313" key="2">
    <source>
        <dbReference type="EMBL" id="MBP2024126.1"/>
    </source>
</evidence>
<proteinExistence type="predicted"/>
<dbReference type="SUPFAM" id="SSF53187">
    <property type="entry name" value="Zn-dependent exopeptidases"/>
    <property type="match status" value="1"/>
</dbReference>
<dbReference type="RefSeq" id="WP_021282572.1">
    <property type="nucleotide sequence ID" value="NZ_JAGGLL010000050.1"/>
</dbReference>
<protein>
    <submittedName>
        <fullName evidence="2">Dipeptidase D</fullName>
        <ecNumber evidence="2">3.4.13.-</ecNumber>
    </submittedName>
</protein>
<dbReference type="Pfam" id="PF01546">
    <property type="entry name" value="Peptidase_M20"/>
    <property type="match status" value="1"/>
</dbReference>
<dbReference type="PIRSF" id="PIRSF016599">
    <property type="entry name" value="Xaa-His_dipept"/>
    <property type="match status" value="1"/>
</dbReference>
<comment type="caution">
    <text evidence="2">The sequence shown here is derived from an EMBL/GenBank/DDBJ whole genome shotgun (WGS) entry which is preliminary data.</text>
</comment>
<dbReference type="PANTHER" id="PTHR43501">
    <property type="entry name" value="CYTOSOL NON-SPECIFIC DIPEPTIDASE"/>
    <property type="match status" value="1"/>
</dbReference>
<dbReference type="EMBL" id="JAGGLL010000050">
    <property type="protein sequence ID" value="MBP2024126.1"/>
    <property type="molecule type" value="Genomic_DNA"/>
</dbReference>
<accession>A0ABS4KA23</accession>
<keyword evidence="2" id="KW-0224">Dipeptidase</keyword>
<keyword evidence="2" id="KW-0645">Protease</keyword>
<organism evidence="2 3">
    <name type="scientific">Clostridium punense</name>
    <dbReference type="NCBI Taxonomy" id="1054297"/>
    <lineage>
        <taxon>Bacteria</taxon>
        <taxon>Bacillati</taxon>
        <taxon>Bacillota</taxon>
        <taxon>Clostridia</taxon>
        <taxon>Eubacteriales</taxon>
        <taxon>Clostridiaceae</taxon>
        <taxon>Clostridium</taxon>
    </lineage>
</organism>
<dbReference type="NCBIfam" id="TIGR01893">
    <property type="entry name" value="aa-his-dipept"/>
    <property type="match status" value="1"/>
</dbReference>
<dbReference type="GO" id="GO:0016805">
    <property type="term" value="F:dipeptidase activity"/>
    <property type="evidence" value="ECO:0007669"/>
    <property type="project" value="UniProtKB-KW"/>
</dbReference>
<sequence length="486" mass="53730">MINKLRDLKSYEAFNFFREMNEIPRGSGNEKAISDWLVKFAKDRNLEVIQDNALNVIIKKPGTAGYENAPTVILQGHMDMVCEKNQGTVHDFEKDPIAFIVDGDTLKANGTTLGADNGIAVAFGLAILDSNDIPHPPVELLVTTEEETGMGGAMNLDPANLNGKMLINIDSEEEGTLLVSCSGGIRSKMSVPVQYEDISENYSTLAIRIRGLRGGHSGMEINKERGNSNKLMGRFLMDLNSIVDFKLASINGGAKMNAIPREADAIILVREEDVNKVQDKVCEWGKIFANELQGIDPDLSLKAENINENVTRVFSDDSKTKVLRMLFLMPNGIKSMSMAIKDLVQSSTNIGVVTTTNDSVVFDSAVRSSVKSLKKAICDEMIVLTEILDGSIEFESDYPEWQYNPNSEIRNVFEKVYEEMFGNKPHISAIHAGLECGLISDKFNGNIDQISFGPNIYDVHTPDEHISISSVDRMYSYLLAVLKDIK</sequence>
<dbReference type="Gene3D" id="3.40.630.10">
    <property type="entry name" value="Zn peptidases"/>
    <property type="match status" value="2"/>
</dbReference>
<feature type="domain" description="Peptidase M20 dimerisation" evidence="1">
    <location>
        <begin position="209"/>
        <end position="289"/>
    </location>
</feature>